<proteinExistence type="predicted"/>
<protein>
    <submittedName>
        <fullName evidence="1">Uncharacterized protein</fullName>
    </submittedName>
</protein>
<dbReference type="OrthoDB" id="936188at2759"/>
<evidence type="ECO:0000313" key="1">
    <source>
        <dbReference type="EMBL" id="MBA0860927.1"/>
    </source>
</evidence>
<dbReference type="EMBL" id="JABFAF010000007">
    <property type="protein sequence ID" value="MBA0860927.1"/>
    <property type="molecule type" value="Genomic_DNA"/>
</dbReference>
<comment type="caution">
    <text evidence="1">The sequence shown here is derived from an EMBL/GenBank/DDBJ whole genome shotgun (WGS) entry which is preliminary data.</text>
</comment>
<name>A0A7J9LQJ6_GOSSC</name>
<keyword evidence="2" id="KW-1185">Reference proteome</keyword>
<reference evidence="1 2" key="1">
    <citation type="journal article" date="2019" name="Genome Biol. Evol.">
        <title>Insights into the evolution of the New World diploid cottons (Gossypium, subgenus Houzingenia) based on genome sequencing.</title>
        <authorList>
            <person name="Grover C.E."/>
            <person name="Arick M.A. 2nd"/>
            <person name="Thrash A."/>
            <person name="Conover J.L."/>
            <person name="Sanders W.S."/>
            <person name="Peterson D.G."/>
            <person name="Frelichowski J.E."/>
            <person name="Scheffler J.A."/>
            <person name="Scheffler B.E."/>
            <person name="Wendel J.F."/>
        </authorList>
    </citation>
    <scope>NUCLEOTIDE SEQUENCE [LARGE SCALE GENOMIC DNA]</scope>
    <source>
        <strain evidence="1">1</strain>
        <tissue evidence="1">Leaf</tissue>
    </source>
</reference>
<organism evidence="1 2">
    <name type="scientific">Gossypium schwendimanii</name>
    <name type="common">Cotton</name>
    <dbReference type="NCBI Taxonomy" id="34291"/>
    <lineage>
        <taxon>Eukaryota</taxon>
        <taxon>Viridiplantae</taxon>
        <taxon>Streptophyta</taxon>
        <taxon>Embryophyta</taxon>
        <taxon>Tracheophyta</taxon>
        <taxon>Spermatophyta</taxon>
        <taxon>Magnoliopsida</taxon>
        <taxon>eudicotyledons</taxon>
        <taxon>Gunneridae</taxon>
        <taxon>Pentapetalae</taxon>
        <taxon>rosids</taxon>
        <taxon>malvids</taxon>
        <taxon>Malvales</taxon>
        <taxon>Malvaceae</taxon>
        <taxon>Malvoideae</taxon>
        <taxon>Gossypium</taxon>
    </lineage>
</organism>
<evidence type="ECO:0000313" key="2">
    <source>
        <dbReference type="Proteomes" id="UP000593576"/>
    </source>
</evidence>
<accession>A0A7J9LQJ6</accession>
<dbReference type="Proteomes" id="UP000593576">
    <property type="component" value="Unassembled WGS sequence"/>
</dbReference>
<sequence length="51" mass="5885">SQEKEVRANEKDDDLTIPCVDSTYLVIYSPDESELMVRPSHIEVQGQLDEY</sequence>
<dbReference type="AlphaFoldDB" id="A0A7J9LQJ6"/>
<feature type="non-terminal residue" evidence="1">
    <location>
        <position position="1"/>
    </location>
</feature>
<gene>
    <name evidence="1" type="ORF">Goshw_022577</name>
</gene>